<dbReference type="InterPro" id="IPR006035">
    <property type="entry name" value="Ureohydrolase"/>
</dbReference>
<dbReference type="Proteomes" id="UP000075578">
    <property type="component" value="Unassembled WGS sequence"/>
</dbReference>
<protein>
    <submittedName>
        <fullName evidence="2">Formimidoylglutamase</fullName>
    </submittedName>
</protein>
<dbReference type="GO" id="GO:0046872">
    <property type="term" value="F:metal ion binding"/>
    <property type="evidence" value="ECO:0007669"/>
    <property type="project" value="InterPro"/>
</dbReference>
<evidence type="ECO:0000313" key="2">
    <source>
        <dbReference type="EMBL" id="KYC52326.1"/>
    </source>
</evidence>
<dbReference type="AlphaFoldDB" id="A0A150J544"/>
<dbReference type="EMBL" id="LNGD01000034">
    <property type="protein sequence ID" value="KYC52326.1"/>
    <property type="molecule type" value="Genomic_DNA"/>
</dbReference>
<sequence>MKNVKVFGLSLDPDEREESIFSKFSNINSETSNDDPYDTVSTKLKDSQEIKFNKIGKIPVESWLIPKPKKEDMFMVSVDNLVAFIDSDGCREYAVKVKEFVKNNVLPDTPLMIGVDHSGTGGCIEALSEKYGKNNLSVVMLDSHFDGILPTQRLKLIQHDIEFNPNTKFSKDDPYLYNRIDSYNADSFLYFLLNEKIILPKNLFVLGVSDYPPNSAKDARDPRIREYYEFYKKFEEDGVTILPKNRLKANFEMSLKKVFEKIKTPYLYISVDIDIGSRQALNGARFLDYLGLEESEIYKIIDGIVKYANEKKIEIVGADVMEIDQSKAGQKLGKTNDKTYDISLEVIKRIFR</sequence>
<organism evidence="2 3">
    <name type="scientific">Candidatus Methanofastidiosum methylothiophilum</name>
    <dbReference type="NCBI Taxonomy" id="1705564"/>
    <lineage>
        <taxon>Archaea</taxon>
        <taxon>Methanobacteriati</taxon>
        <taxon>Methanobacteriota</taxon>
        <taxon>Stenosarchaea group</taxon>
        <taxon>Candidatus Methanofastidiosia</taxon>
        <taxon>Candidatus Methanofastidiosales</taxon>
        <taxon>Candidatus Methanofastidiosaceae</taxon>
        <taxon>Candidatus Methanofastidiosum</taxon>
    </lineage>
</organism>
<dbReference type="Gene3D" id="3.40.800.10">
    <property type="entry name" value="Ureohydrolase domain"/>
    <property type="match status" value="1"/>
</dbReference>
<dbReference type="InterPro" id="IPR023696">
    <property type="entry name" value="Ureohydrolase_dom_sf"/>
</dbReference>
<comment type="caution">
    <text evidence="2">The sequence shown here is derived from an EMBL/GenBank/DDBJ whole genome shotgun (WGS) entry which is preliminary data.</text>
</comment>
<dbReference type="SUPFAM" id="SSF52768">
    <property type="entry name" value="Arginase/deacetylase"/>
    <property type="match status" value="1"/>
</dbReference>
<accession>A0A150J544</accession>
<proteinExistence type="inferred from homology"/>
<evidence type="ECO:0000313" key="3">
    <source>
        <dbReference type="Proteomes" id="UP000075578"/>
    </source>
</evidence>
<dbReference type="Pfam" id="PF00491">
    <property type="entry name" value="Arginase"/>
    <property type="match status" value="1"/>
</dbReference>
<dbReference type="PROSITE" id="PS51409">
    <property type="entry name" value="ARGINASE_2"/>
    <property type="match status" value="1"/>
</dbReference>
<gene>
    <name evidence="2" type="ORF">AMQ74_00768</name>
</gene>
<name>A0A150J544_9EURY</name>
<evidence type="ECO:0000256" key="1">
    <source>
        <dbReference type="PROSITE-ProRule" id="PRU00742"/>
    </source>
</evidence>
<comment type="similarity">
    <text evidence="1">Belongs to the arginase family.</text>
</comment>
<reference evidence="2 3" key="1">
    <citation type="journal article" date="2016" name="ISME J.">
        <title>Chasing the elusive Euryarchaeota class WSA2: genomes reveal a uniquely fastidious methyl-reducing methanogen.</title>
        <authorList>
            <person name="Nobu M.K."/>
            <person name="Narihiro T."/>
            <person name="Kuroda K."/>
            <person name="Mei R."/>
            <person name="Liu W.T."/>
        </authorList>
    </citation>
    <scope>NUCLEOTIDE SEQUENCE [LARGE SCALE GENOMIC DNA]</scope>
    <source>
        <strain evidence="2">U1lsi0528_Bin089</strain>
    </source>
</reference>